<dbReference type="GO" id="GO:1902600">
    <property type="term" value="P:proton transmembrane transport"/>
    <property type="evidence" value="ECO:0007669"/>
    <property type="project" value="InterPro"/>
</dbReference>
<evidence type="ECO:0000313" key="12">
    <source>
        <dbReference type="RefSeq" id="XP_026674270.1"/>
    </source>
</evidence>
<dbReference type="AlphaFoldDB" id="A0AAJ7SAB7"/>
<dbReference type="InterPro" id="IPR002018">
    <property type="entry name" value="CarbesteraseB"/>
</dbReference>
<feature type="transmembrane region" description="Helical" evidence="8">
    <location>
        <begin position="1016"/>
        <end position="1037"/>
    </location>
</feature>
<feature type="transmembrane region" description="Helical" evidence="8">
    <location>
        <begin position="1049"/>
        <end position="1070"/>
    </location>
</feature>
<feature type="transmembrane region" description="Helical" evidence="8">
    <location>
        <begin position="1082"/>
        <end position="1106"/>
    </location>
</feature>
<organism evidence="11 13">
    <name type="scientific">Ceratina calcarata</name>
    <dbReference type="NCBI Taxonomy" id="156304"/>
    <lineage>
        <taxon>Eukaryota</taxon>
        <taxon>Metazoa</taxon>
        <taxon>Ecdysozoa</taxon>
        <taxon>Arthropoda</taxon>
        <taxon>Hexapoda</taxon>
        <taxon>Insecta</taxon>
        <taxon>Pterygota</taxon>
        <taxon>Neoptera</taxon>
        <taxon>Endopterygota</taxon>
        <taxon>Hymenoptera</taxon>
        <taxon>Apocrita</taxon>
        <taxon>Aculeata</taxon>
        <taxon>Apoidea</taxon>
        <taxon>Anthophila</taxon>
        <taxon>Apidae</taxon>
        <taxon>Ceratina</taxon>
        <taxon>Zadontomerus</taxon>
    </lineage>
</organism>
<comment type="similarity">
    <text evidence="2">Belongs to the type-B carboxylesterase/lipase family.</text>
</comment>
<name>A0AAJ7SAB7_9HYME</name>
<dbReference type="SUPFAM" id="SSF53474">
    <property type="entry name" value="alpha/beta-Hydrolases"/>
    <property type="match status" value="1"/>
</dbReference>
<gene>
    <name evidence="12 13" type="primary">LOC108630648</name>
</gene>
<feature type="transmembrane region" description="Helical" evidence="8">
    <location>
        <begin position="983"/>
        <end position="1004"/>
    </location>
</feature>
<feature type="transmembrane region" description="Helical" evidence="8">
    <location>
        <begin position="859"/>
        <end position="882"/>
    </location>
</feature>
<feature type="transmembrane region" description="Helical" evidence="8">
    <location>
        <begin position="684"/>
        <end position="705"/>
    </location>
</feature>
<dbReference type="InterPro" id="IPR051093">
    <property type="entry name" value="Neuroligin/BSAL"/>
</dbReference>
<dbReference type="Gene3D" id="1.20.1530.20">
    <property type="match status" value="1"/>
</dbReference>
<comment type="subcellular location">
    <subcellularLocation>
        <location evidence="1">Membrane</location>
        <topology evidence="1">Multi-pass membrane protein</topology>
    </subcellularLocation>
</comment>
<dbReference type="RefSeq" id="XP_026674276.1">
    <property type="nucleotide sequence ID" value="XM_026818475.1"/>
</dbReference>
<keyword evidence="5 8" id="KW-0472">Membrane</keyword>
<dbReference type="InterPro" id="IPR029058">
    <property type="entry name" value="AB_hydrolase_fold"/>
</dbReference>
<feature type="transmembrane region" description="Helical" evidence="8">
    <location>
        <begin position="929"/>
        <end position="946"/>
    </location>
</feature>
<dbReference type="Proteomes" id="UP000694925">
    <property type="component" value="Unplaced"/>
</dbReference>
<feature type="transmembrane region" description="Helical" evidence="8">
    <location>
        <begin position="894"/>
        <end position="917"/>
    </location>
</feature>
<proteinExistence type="inferred from homology"/>
<feature type="transmembrane region" description="Helical" evidence="8">
    <location>
        <begin position="952"/>
        <end position="971"/>
    </location>
</feature>
<evidence type="ECO:0000256" key="1">
    <source>
        <dbReference type="ARBA" id="ARBA00004141"/>
    </source>
</evidence>
<evidence type="ECO:0000256" key="5">
    <source>
        <dbReference type="ARBA" id="ARBA00023136"/>
    </source>
</evidence>
<evidence type="ECO:0000256" key="8">
    <source>
        <dbReference type="SAM" id="Phobius"/>
    </source>
</evidence>
<dbReference type="GO" id="GO:0015297">
    <property type="term" value="F:antiporter activity"/>
    <property type="evidence" value="ECO:0007669"/>
    <property type="project" value="InterPro"/>
</dbReference>
<dbReference type="InterPro" id="IPR006153">
    <property type="entry name" value="Cation/H_exchanger_TM"/>
</dbReference>
<feature type="transmembrane region" description="Helical" evidence="8">
    <location>
        <begin position="825"/>
        <end position="847"/>
    </location>
</feature>
<dbReference type="Pfam" id="PF00999">
    <property type="entry name" value="Na_H_Exchanger"/>
    <property type="match status" value="1"/>
</dbReference>
<keyword evidence="3 8" id="KW-0812">Transmembrane</keyword>
<dbReference type="PANTHER" id="PTHR43903">
    <property type="entry name" value="NEUROLIGIN"/>
    <property type="match status" value="1"/>
</dbReference>
<sequence length="1155" mass="125496">MRTSSSSFPRKRKRKDLSPLGPTKGLSSLDNSYDQSFIFHDVYYDGYGVLHCDPIHQQCLRPEAAGNYGKFHASIELEDRLSIGNPFGKEAKECDFCKDNVEGAARTRYKNRGDKSKKCLATIVVFLVLLCGHWCSGSAEALAGSQKYSTRTVRTKYGTLRGVEARSSTSVETYYGVPYATPPIGALRYMPPVTPTPWHGTKLADTIPPACPQKPPEPNSSLPRSKRVYLERLAPLLANQSEDCLYLNLHVPKPPHGSTSEPLPALLLIHGDSYSWGAGNSFDGTALAAYGRLIVVSINFRLGVLGFLKTGSKGSAQGNYGLMDLVAGLHWLEENLDAFGGDPKRVTLFGYGTGAALANFLAVSPMAKELVEKVVLLGGSALSPWALQRDPLMVKRRVADQTGCSGDVEADDIAPCLRLRSLEELLAVKLDPPRFTSGFAPFADGTVMPLPINQNFQPTASSSGLMPLVPGPGTEFANFGERDLLLGLTSEEAWVNLTDEDLQNGLNETRRDRILRTYVRNTYRYHLHEIYSTLRNEYTDWERGEQSPLAICEGLLSLLGDGQVAAPLLRLALLHSASGGRGYFLHFQLGDRPSQKGEEVPFLLGVPLLRGELMPVLVAQANYTLADENLSKLLVHYLANFVRRGSWLYLFCARCHGSDDTPSWEPPGWKRACPQPFCPSYRKFARLLCLFLLGLLLWGIVYSILGDDAAPGGPLFGLAALCIAAHFGGWLFSLTTLPALIGMLITGIILQNLGLVNIEGNYTVVISNLRKIALVIILTRAGLDLDPNALKRLKITVPKLGLIPWVVEALVVAVLTKYLLGLPWIWGLLLGSVIAAVSPAVVVPCLFRLRSKGYGVAKGIPTLIIAVSGIDDAASVAIHGIIKSIMFSHDALWYQILQGPIAIVGGLGFGILWGWLAKYVPEKGDPFMVPLRVLMLLGGGLIAVFGSEAIELGGAGPLAVVAAAFVSCYFWQKEGWEVDDNPVTTAFEIFWMIFEPILFAVTGAQIRIDELEGKTVYMGLCCLLAGIVIRIIATVLVGIGSKLNLKEKVFIALSWMAKATVQAALGPTTLDKVDPNNPEDVFYAETVVTICVLSILLTAPAGAIIITLSGPKLLTKTTAPVAPPEGWKARRPSIRDISIINEDPDLEETANERKP</sequence>
<feature type="region of interest" description="Disordered" evidence="7">
    <location>
        <begin position="1"/>
        <end position="23"/>
    </location>
</feature>
<evidence type="ECO:0000256" key="6">
    <source>
        <dbReference type="ARBA" id="ARBA00023180"/>
    </source>
</evidence>
<evidence type="ECO:0000259" key="10">
    <source>
        <dbReference type="Pfam" id="PF00999"/>
    </source>
</evidence>
<evidence type="ECO:0000256" key="2">
    <source>
        <dbReference type="ARBA" id="ARBA00005964"/>
    </source>
</evidence>
<evidence type="ECO:0000256" key="4">
    <source>
        <dbReference type="ARBA" id="ARBA00022989"/>
    </source>
</evidence>
<feature type="transmembrane region" description="Helical" evidence="8">
    <location>
        <begin position="800"/>
        <end position="819"/>
    </location>
</feature>
<evidence type="ECO:0000256" key="3">
    <source>
        <dbReference type="ARBA" id="ARBA00022692"/>
    </source>
</evidence>
<accession>A0AAJ7SAB7</accession>
<dbReference type="Gene3D" id="3.40.50.1820">
    <property type="entry name" value="alpha/beta hydrolase"/>
    <property type="match status" value="1"/>
</dbReference>
<feature type="domain" description="Cation/H+ exchanger transmembrane" evidence="10">
    <location>
        <begin position="724"/>
        <end position="1101"/>
    </location>
</feature>
<evidence type="ECO:0000256" key="7">
    <source>
        <dbReference type="SAM" id="MobiDB-lite"/>
    </source>
</evidence>
<dbReference type="InterPro" id="IPR038770">
    <property type="entry name" value="Na+/solute_symporter_sf"/>
</dbReference>
<keyword evidence="4 8" id="KW-1133">Transmembrane helix</keyword>
<dbReference type="GeneID" id="108630648"/>
<evidence type="ECO:0000313" key="13">
    <source>
        <dbReference type="RefSeq" id="XP_026674276.1"/>
    </source>
</evidence>
<reference evidence="12 13" key="1">
    <citation type="submission" date="2025-04" db="UniProtKB">
        <authorList>
            <consortium name="RefSeq"/>
        </authorList>
    </citation>
    <scope>IDENTIFICATION</scope>
    <source>
        <tissue evidence="12 13">Whole body</tissue>
    </source>
</reference>
<protein>
    <submittedName>
        <fullName evidence="12 13">Uncharacterized protein LOC108630648 isoform X1</fullName>
    </submittedName>
</protein>
<dbReference type="RefSeq" id="XP_026674270.1">
    <property type="nucleotide sequence ID" value="XM_026818469.1"/>
</dbReference>
<dbReference type="GO" id="GO:0016020">
    <property type="term" value="C:membrane"/>
    <property type="evidence" value="ECO:0007669"/>
    <property type="project" value="UniProtKB-SubCell"/>
</dbReference>
<evidence type="ECO:0000313" key="11">
    <source>
        <dbReference type="Proteomes" id="UP000694925"/>
    </source>
</evidence>
<evidence type="ECO:0000259" key="9">
    <source>
        <dbReference type="Pfam" id="PF00135"/>
    </source>
</evidence>
<dbReference type="Pfam" id="PF00135">
    <property type="entry name" value="COesterase"/>
    <property type="match status" value="1"/>
</dbReference>
<keyword evidence="11" id="KW-1185">Reference proteome</keyword>
<feature type="domain" description="Carboxylesterase type B" evidence="9">
    <location>
        <begin position="150"/>
        <end position="646"/>
    </location>
</feature>
<keyword evidence="6" id="KW-0325">Glycoprotein</keyword>
<feature type="transmembrane region" description="Helical" evidence="8">
    <location>
        <begin position="717"/>
        <end position="750"/>
    </location>
</feature>